<keyword evidence="5" id="KW-0521">NADP</keyword>
<evidence type="ECO:0000313" key="14">
    <source>
        <dbReference type="Proteomes" id="UP000009096"/>
    </source>
</evidence>
<dbReference type="GO" id="GO:0004312">
    <property type="term" value="F:fatty acid synthase activity"/>
    <property type="evidence" value="ECO:0007669"/>
    <property type="project" value="TreeGrafter"/>
</dbReference>
<dbReference type="SMART" id="SM00829">
    <property type="entry name" value="PKS_ER"/>
    <property type="match status" value="1"/>
</dbReference>
<dbReference type="InterPro" id="IPR020807">
    <property type="entry name" value="PKS_DH"/>
</dbReference>
<dbReference type="Pfam" id="PF23297">
    <property type="entry name" value="ACP_SdgA_C"/>
    <property type="match status" value="1"/>
</dbReference>
<dbReference type="InterPro" id="IPR020843">
    <property type="entry name" value="ER"/>
</dbReference>
<dbReference type="Pfam" id="PF14765">
    <property type="entry name" value="PS-DH"/>
    <property type="match status" value="1"/>
</dbReference>
<dbReference type="InterPro" id="IPR042104">
    <property type="entry name" value="PKS_dehydratase_sf"/>
</dbReference>
<dbReference type="Pfam" id="PF21089">
    <property type="entry name" value="PKS_DH_N"/>
    <property type="match status" value="1"/>
</dbReference>
<dbReference type="SMART" id="SM00827">
    <property type="entry name" value="PKS_AT"/>
    <property type="match status" value="1"/>
</dbReference>
<dbReference type="Pfam" id="PF08659">
    <property type="entry name" value="KR"/>
    <property type="match status" value="1"/>
</dbReference>
<dbReference type="InterPro" id="IPR013217">
    <property type="entry name" value="Methyltransf_12"/>
</dbReference>
<dbReference type="RefSeq" id="XP_018757021.1">
    <property type="nucleotide sequence ID" value="XM_018905938.1"/>
</dbReference>
<dbReference type="OrthoDB" id="329835at2759"/>
<dbReference type="Proteomes" id="UP000009096">
    <property type="component" value="Chromosome 1"/>
</dbReference>
<dbReference type="PROSITE" id="PS52004">
    <property type="entry name" value="KS3_2"/>
    <property type="match status" value="1"/>
</dbReference>
<evidence type="ECO:0000256" key="7">
    <source>
        <dbReference type="ARBA" id="ARBA00023268"/>
    </source>
</evidence>
<dbReference type="InterPro" id="IPR016036">
    <property type="entry name" value="Malonyl_transacylase_ACP-bd"/>
</dbReference>
<dbReference type="Gene3D" id="3.40.50.150">
    <property type="entry name" value="Vaccinia Virus protein VP39"/>
    <property type="match status" value="1"/>
</dbReference>
<dbReference type="InterPro" id="IPR029058">
    <property type="entry name" value="AB_hydrolase_fold"/>
</dbReference>
<dbReference type="InterPro" id="IPR036291">
    <property type="entry name" value="NAD(P)-bd_dom_sf"/>
</dbReference>
<dbReference type="EMBL" id="DS022254">
    <property type="protein sequence ID" value="EWG50830.1"/>
    <property type="molecule type" value="Genomic_DNA"/>
</dbReference>
<feature type="region of interest" description="N-terminal hotdog fold" evidence="9">
    <location>
        <begin position="1114"/>
        <end position="1248"/>
    </location>
</feature>
<organism evidence="13 14">
    <name type="scientific">Gibberella moniliformis (strain M3125 / FGSC 7600)</name>
    <name type="common">Maize ear and stalk rot fungus</name>
    <name type="synonym">Fusarium verticillioides</name>
    <dbReference type="NCBI Taxonomy" id="334819"/>
    <lineage>
        <taxon>Eukaryota</taxon>
        <taxon>Fungi</taxon>
        <taxon>Dikarya</taxon>
        <taxon>Ascomycota</taxon>
        <taxon>Pezizomycotina</taxon>
        <taxon>Sordariomycetes</taxon>
        <taxon>Hypocreomycetidae</taxon>
        <taxon>Hypocreales</taxon>
        <taxon>Nectriaceae</taxon>
        <taxon>Fusarium</taxon>
        <taxon>Fusarium fujikuroi species complex</taxon>
    </lineage>
</organism>
<dbReference type="Pfam" id="PF02801">
    <property type="entry name" value="Ketoacyl-synt_C"/>
    <property type="match status" value="1"/>
</dbReference>
<dbReference type="Pfam" id="PF03959">
    <property type="entry name" value="FSH1"/>
    <property type="match status" value="1"/>
</dbReference>
<dbReference type="CDD" id="cd00833">
    <property type="entry name" value="PKS"/>
    <property type="match status" value="1"/>
</dbReference>
<dbReference type="SUPFAM" id="SSF53474">
    <property type="entry name" value="alpha/beta-Hydrolases"/>
    <property type="match status" value="1"/>
</dbReference>
<keyword evidence="4" id="KW-0808">Transferase</keyword>
<dbReference type="STRING" id="334819.W7MT11"/>
<feature type="region of interest" description="C-terminal hotdog fold" evidence="9">
    <location>
        <begin position="1253"/>
        <end position="1408"/>
    </location>
</feature>
<dbReference type="CDD" id="cd02440">
    <property type="entry name" value="AdoMet_MTases"/>
    <property type="match status" value="1"/>
</dbReference>
<dbReference type="GeneID" id="30073574"/>
<dbReference type="InterPro" id="IPR020806">
    <property type="entry name" value="PKS_PP-bd"/>
</dbReference>
<dbReference type="GO" id="GO:0031177">
    <property type="term" value="F:phosphopantetheine binding"/>
    <property type="evidence" value="ECO:0007669"/>
    <property type="project" value="InterPro"/>
</dbReference>
<dbReference type="SUPFAM" id="SSF53335">
    <property type="entry name" value="S-adenosyl-L-methionine-dependent methyltransferases"/>
    <property type="match status" value="1"/>
</dbReference>
<name>W7MT11_GIBM7</name>
<dbReference type="SUPFAM" id="SSF52151">
    <property type="entry name" value="FabD/lysophospholipase-like"/>
    <property type="match status" value="1"/>
</dbReference>
<dbReference type="InterPro" id="IPR050091">
    <property type="entry name" value="PKS_NRPS_Biosynth_Enz"/>
</dbReference>
<dbReference type="InterPro" id="IPR029063">
    <property type="entry name" value="SAM-dependent_MTases_sf"/>
</dbReference>
<dbReference type="VEuPathDB" id="FungiDB:FVEG_16698"/>
<dbReference type="Pfam" id="PF08242">
    <property type="entry name" value="Methyltransf_12"/>
    <property type="match status" value="1"/>
</dbReference>
<dbReference type="InterPro" id="IPR032821">
    <property type="entry name" value="PKS_assoc"/>
</dbReference>
<evidence type="ECO:0000259" key="12">
    <source>
        <dbReference type="PROSITE" id="PS52019"/>
    </source>
</evidence>
<dbReference type="GO" id="GO:0008270">
    <property type="term" value="F:zinc ion binding"/>
    <property type="evidence" value="ECO:0007669"/>
    <property type="project" value="InterPro"/>
</dbReference>
<dbReference type="Gene3D" id="3.40.47.10">
    <property type="match status" value="1"/>
</dbReference>
<dbReference type="GO" id="GO:0030639">
    <property type="term" value="P:polyketide biosynthetic process"/>
    <property type="evidence" value="ECO:0007669"/>
    <property type="project" value="UniProtKB-ARBA"/>
</dbReference>
<dbReference type="SUPFAM" id="SSF55048">
    <property type="entry name" value="Probable ACP-binding domain of malonyl-CoA ACP transacylase"/>
    <property type="match status" value="1"/>
</dbReference>
<dbReference type="GO" id="GO:0006633">
    <property type="term" value="P:fatty acid biosynthetic process"/>
    <property type="evidence" value="ECO:0007669"/>
    <property type="project" value="TreeGrafter"/>
</dbReference>
<dbReference type="InterPro" id="IPR016039">
    <property type="entry name" value="Thiolase-like"/>
</dbReference>
<dbReference type="CDD" id="cd05195">
    <property type="entry name" value="enoyl_red"/>
    <property type="match status" value="1"/>
</dbReference>
<protein>
    <submittedName>
        <fullName evidence="13">Uncharacterized protein</fullName>
    </submittedName>
</protein>
<dbReference type="InterPro" id="IPR056501">
    <property type="entry name" value="NAD-bd_HRPKS_sdrA"/>
</dbReference>
<keyword evidence="3" id="KW-0597">Phosphoprotein</keyword>
<evidence type="ECO:0000256" key="2">
    <source>
        <dbReference type="ARBA" id="ARBA00022450"/>
    </source>
</evidence>
<dbReference type="GO" id="GO:0016491">
    <property type="term" value="F:oxidoreductase activity"/>
    <property type="evidence" value="ECO:0007669"/>
    <property type="project" value="UniProtKB-KW"/>
</dbReference>
<evidence type="ECO:0000259" key="11">
    <source>
        <dbReference type="PROSITE" id="PS52004"/>
    </source>
</evidence>
<dbReference type="CDD" id="cd05274">
    <property type="entry name" value="KR_FAS_SDR_x"/>
    <property type="match status" value="1"/>
</dbReference>
<keyword evidence="14" id="KW-1185">Reference proteome</keyword>
<dbReference type="SUPFAM" id="SSF47336">
    <property type="entry name" value="ACP-like"/>
    <property type="match status" value="1"/>
</dbReference>
<dbReference type="InterPro" id="IPR016035">
    <property type="entry name" value="Acyl_Trfase/lysoPLipase"/>
</dbReference>
<dbReference type="InterPro" id="IPR006162">
    <property type="entry name" value="Ppantetheine_attach_site"/>
</dbReference>
<dbReference type="SUPFAM" id="SSF51735">
    <property type="entry name" value="NAD(P)-binding Rossmann-fold domains"/>
    <property type="match status" value="2"/>
</dbReference>
<dbReference type="EMBL" id="CM000578">
    <property type="protein sequence ID" value="EWG50830.1"/>
    <property type="molecule type" value="Genomic_DNA"/>
</dbReference>
<dbReference type="PROSITE" id="PS52019">
    <property type="entry name" value="PKS_MFAS_DH"/>
    <property type="match status" value="1"/>
</dbReference>
<evidence type="ECO:0000256" key="8">
    <source>
        <dbReference type="ARBA" id="ARBA00023315"/>
    </source>
</evidence>
<dbReference type="PANTHER" id="PTHR43775:SF29">
    <property type="entry name" value="ASPERFURANONE POLYKETIDE SYNTHASE AFOG-RELATED"/>
    <property type="match status" value="1"/>
</dbReference>
<accession>W7MT11</accession>
<keyword evidence="8" id="KW-0012">Acyltransferase</keyword>
<dbReference type="InterPro" id="IPR009081">
    <property type="entry name" value="PP-bd_ACP"/>
</dbReference>
<dbReference type="GO" id="GO:1901336">
    <property type="term" value="P:lactone biosynthetic process"/>
    <property type="evidence" value="ECO:0007669"/>
    <property type="project" value="UniProtKB-ARBA"/>
</dbReference>
<dbReference type="Gene3D" id="3.40.366.10">
    <property type="entry name" value="Malonyl-Coenzyme A Acyl Carrier Protein, domain 2"/>
    <property type="match status" value="2"/>
</dbReference>
<dbReference type="InterPro" id="IPR049900">
    <property type="entry name" value="PKS_mFAS_DH"/>
</dbReference>
<dbReference type="InterPro" id="IPR005645">
    <property type="entry name" value="FSH-like_dom"/>
</dbReference>
<dbReference type="InterPro" id="IPR013968">
    <property type="entry name" value="PKS_KR"/>
</dbReference>
<dbReference type="SMART" id="SM00823">
    <property type="entry name" value="PKS_PP"/>
    <property type="match status" value="1"/>
</dbReference>
<dbReference type="InterPro" id="IPR013154">
    <property type="entry name" value="ADH-like_N"/>
</dbReference>
<dbReference type="InterPro" id="IPR014030">
    <property type="entry name" value="Ketoacyl_synth_N"/>
</dbReference>
<feature type="domain" description="PKS/mFAS DH" evidence="12">
    <location>
        <begin position="1114"/>
        <end position="1408"/>
    </location>
</feature>
<dbReference type="InterPro" id="IPR049551">
    <property type="entry name" value="PKS_DH_C"/>
</dbReference>
<dbReference type="SMART" id="SM00822">
    <property type="entry name" value="PKS_KR"/>
    <property type="match status" value="1"/>
</dbReference>
<dbReference type="InterPro" id="IPR014031">
    <property type="entry name" value="Ketoacyl_synth_C"/>
</dbReference>
<keyword evidence="6" id="KW-0560">Oxidoreductase</keyword>
<proteinExistence type="predicted"/>
<feature type="domain" description="Carrier" evidence="10">
    <location>
        <begin position="2646"/>
        <end position="2723"/>
    </location>
</feature>
<feature type="domain" description="Ketosynthase family 3 (KS3)" evidence="11">
    <location>
        <begin position="147"/>
        <end position="589"/>
    </location>
</feature>
<evidence type="ECO:0000256" key="9">
    <source>
        <dbReference type="PROSITE-ProRule" id="PRU01363"/>
    </source>
</evidence>
<evidence type="ECO:0000256" key="3">
    <source>
        <dbReference type="ARBA" id="ARBA00022553"/>
    </source>
</evidence>
<dbReference type="InterPro" id="IPR014043">
    <property type="entry name" value="Acyl_transferase_dom"/>
</dbReference>
<dbReference type="Pfam" id="PF16197">
    <property type="entry name" value="KAsynt_C_assoc"/>
    <property type="match status" value="1"/>
</dbReference>
<dbReference type="FunFam" id="3.40.50.720:FF:000209">
    <property type="entry name" value="Polyketide synthase Pks12"/>
    <property type="match status" value="1"/>
</dbReference>
<dbReference type="Gene3D" id="3.10.129.110">
    <property type="entry name" value="Polyketide synthase dehydratase"/>
    <property type="match status" value="1"/>
</dbReference>
<dbReference type="PROSITE" id="PS01162">
    <property type="entry name" value="QOR_ZETA_CRYSTAL"/>
    <property type="match status" value="1"/>
</dbReference>
<dbReference type="SMART" id="SM00825">
    <property type="entry name" value="PKS_KS"/>
    <property type="match status" value="1"/>
</dbReference>
<evidence type="ECO:0000313" key="13">
    <source>
        <dbReference type="EMBL" id="EWG50830.1"/>
    </source>
</evidence>
<dbReference type="Pfam" id="PF23114">
    <property type="entry name" value="NAD-bd_HRPKS_sdrA"/>
    <property type="match status" value="1"/>
</dbReference>
<dbReference type="InterPro" id="IPR020841">
    <property type="entry name" value="PKS_Beta-ketoAc_synthase_dom"/>
</dbReference>
<evidence type="ECO:0000256" key="6">
    <source>
        <dbReference type="ARBA" id="ARBA00023002"/>
    </source>
</evidence>
<feature type="active site" description="Proton donor; for dehydratase activity" evidence="9">
    <location>
        <position position="1319"/>
    </location>
</feature>
<dbReference type="Gene3D" id="1.10.1200.10">
    <property type="entry name" value="ACP-like"/>
    <property type="match status" value="1"/>
</dbReference>
<sequence length="2735" mass="297332">MRILCLQGMGTNSKVLEMQTSALRHQLSHSQSHKYEYVDGGEPMPPAPGIEAFIGRDESLAYYHPHSAKSILAAINDLWEYIAEEGPFEGVLGFSQGASLAAMIIARARHSNPPPFQFAIFFCAGLPYCEKSLSAGEVKFLRAEDTKGPVIHVPTAHIFGKKDPDVSYSKAMIELCHPWGRVLLDHGAGHEIPRVPVDMVDDMARAVEKVVTKAVIVIHETFALRAHFLKGEIAAFDAPFFSITPAEAGGMDPQQRGLLENTYRALENAGCPMNKVLGTNTGVFIGCFTREYEAIMFKETEIQQRYFATGTGTTMLANRLSYFYDLHGPSISLDTACSSSLNACHLACNSLRLGECDMALAAGYNLFYNPDTIIPLTALGFLSPDGRCYSFDERANRYSRGEGFGMVVLKRLSDAIRDGDCIRAIVRGSSSNQDGNSPGITQPTRQAQVDLINAAYRSAGLSKTQTRFFEAHGTGTPVGDPIEASAISGAFLEYCSEQEPMVVGAVKTNIGHLEGSAGIAGLIKAIMVLEKGIIPPNMGFQTPNPKIPVHDWHLKFLTKPEAWPTKGLRRASINAFGYGGSNAHIIIDDAYHYLLVNTSSINGTNGINGHSNGINGHINGHHSASSSSDDEYILVKRFKGHAPPSRLFFFSTFDEAGAARMAKAYKEFLAPTSKSIVAGSEEEQRFLSDLSYTLINHRTSFPWRFSIVADSIAALADKLEANLSPVRTTAEPKLGFVFTGQGAQWYAMGREFLSAYPTFSTSIFAADLYLRELGCPWSLVALVDLLASWGNKPAAVVGHSSGEIGAAYATGAISQESAWRLAFYRGALSSRLAKSPDYTNGAMLSVAMSSPDAMAYLEEHVGSAAGRDIVVACINSPRNVTLSGSAAYIDKIKAAADHEGIFARKLKVDNGYHSPLMATIADEYRSAIGDLKAGTNISPVQGAPVFYSSLGGTVSSVSALQNPDHWVDNLVSPVQFSKAFSLMCSNTTSSAPVKKLGSSAKATVKPPKITYVLEIGPHAALRGPIRETMELTPEVSGIGYESVLCRGASAVDTALSAANWLWCRGYEVDMSDASIAKDSSLVVNAPGYPFNHSNIYWNESRISKGYRFCPAMRHELFGAPVPDWDPANAVWRNYMRLSENPWVKHHRITGATIYPVAGMLVMAIEASRQMADITRVVKGFRILDARFNVALRVPATQNGLETHFYMQPSRDYSDTVARTVRKFSLSSYEGGEWREHCHGLVVTELADVEKASKVETSFRQLYEHLSTVGLDFGATFQTLRDIRCSDIGEAVATVERQDLESLMPLGYLQDHLIHSTVLDGILQSIIVSLTKGGREIDQVMVPSEIGDLWVSADPSTSKFDAVRVSCSGKFLGIRQAEARIVGMDVDTGKAVCTVDNFVITTVARSEGASSSDAARRLCFNLDYKVDPVLLDQETADKTLQPDAKCGATPQQAQLIQEVEMMCFLYIKRFWDRIYDENRDAKSVPYHKKYIAWIKYQLEKYDAGLIPHAMPEWRERAADVLIISQMETKLLTEGSAEGKLVVNVGRELPDILAGKSDALELLFKDKLVENVYRSGVGAEIGYDRMVAYIDALAHKNPALRVLEVGAGTGGATRPILKCLTTQGNGEIGTPRFSHYAFTDISIGFFENAREMFKDSAARMSFRALNIEDDLEQQGFSGPAEQYDVICAANVIHATKNLEATLSNARKLLKPGGKLILYEMTNTGMIRTGFAFGLLPGWWLSVEDFRQFTPLAAPSDWSRSLKASGFSGIDLHIYDFPDHRHQMVSVLICTALGNGSEENAPATSYSSSPIKIITCGVGSTSATQKSLATVLEKQATSLSTSIDVVNLHDAVADLKDLQQTRGIFLGDIKSDFLEHVQDDDYEAFRKLISSTKTLLWVNQGGGPSPKNPGADMVTGFARCMRAENPGLNFVTLSVDDLDSLDKTSSIILQILSSGGGNENTFFEKDGAVYIPRITEANTVNHLIAAKTKGESARSETWQDASKDRALTLQCAVPGLLDSLQFQDDELYEKPLGPYDVEVRVHATGLNLLDVMIALGKVIGEAFGQECAGVVTRVGTDVDRVSVGDRVCGLLRGTFKTFARGSQWQFAKIPSSIDYAVAAAVPVVYTTAYYGLHDLARLQAGESILIHWGAGGVGQAAIQLAKAVGAEVFVTVGSIEKRDFLHEHYGIPLHHVLSSRDLSFVHGIKRLTDGRGVDVILNSTAGQTLRASWDCIAPYGRFIEIGKVDIFANAGLPMGPFKKSVTFSFFDIGLISLERGRLFSRVLQDVVDLLAKGSITPPQPLHVYSYSDIQEAFRIMQSGSHMGKLVLKAQDDDLVMVEPSRKPTYHFDPEASYLLSGGLGGLGRSAARWMASRGARNLILLSRSGTTRPAAQELMEELTDAGVTAAAPQCDVSDRAVLERVLSDCAKAMPPIKGCIQGSMVLKDSIFSNMSQEDYYTAVRPKVVASRNLHELLPQNLDFFILLSSASGVVGNRGQSNYCVGNTYQDSLARHRVALGLPGVAVDLGMILSVGFAAENQESMANLRQEGFNAMREDEFLALLDMLCDPNGKYSTNVNQQTQASSFAQIAVGLEAPATLRIKGIPEPAWMTDPLFKHLYQIRGEGDHEGEGDGEGSATSCSTLLPAAASLADAANIVSAAIVQKLCKALSSSERDIDVSKPLHSYGVDSLVAVELRAWFMKEVGSDVAVFDIMSGQSLEELAELAAKRSSFANFDDEKETE</sequence>
<dbReference type="InterPro" id="IPR002364">
    <property type="entry name" value="Quin_OxRdtase/zeta-crystal_CS"/>
</dbReference>
<dbReference type="Gene3D" id="3.40.50.720">
    <property type="entry name" value="NAD(P)-binding Rossmann-like Domain"/>
    <property type="match status" value="2"/>
</dbReference>
<dbReference type="PROSITE" id="PS00012">
    <property type="entry name" value="PHOSPHOPANTETHEINE"/>
    <property type="match status" value="1"/>
</dbReference>
<dbReference type="SMART" id="SM00826">
    <property type="entry name" value="PKS_DH"/>
    <property type="match status" value="1"/>
</dbReference>
<dbReference type="eggNOG" id="KOG1202">
    <property type="taxonomic scope" value="Eukaryota"/>
</dbReference>
<evidence type="ECO:0000256" key="5">
    <source>
        <dbReference type="ARBA" id="ARBA00022857"/>
    </source>
</evidence>
<gene>
    <name evidence="13" type="ORF">FVEG_16698</name>
</gene>
<dbReference type="SUPFAM" id="SSF53901">
    <property type="entry name" value="Thiolase-like"/>
    <property type="match status" value="1"/>
</dbReference>
<evidence type="ECO:0000259" key="10">
    <source>
        <dbReference type="PROSITE" id="PS50075"/>
    </source>
</evidence>
<dbReference type="InterPro" id="IPR036736">
    <property type="entry name" value="ACP-like_sf"/>
</dbReference>
<dbReference type="SUPFAM" id="SSF50129">
    <property type="entry name" value="GroES-like"/>
    <property type="match status" value="1"/>
</dbReference>
<keyword evidence="2" id="KW-0596">Phosphopantetheine</keyword>
<dbReference type="InterPro" id="IPR001227">
    <property type="entry name" value="Ac_transferase_dom_sf"/>
</dbReference>
<dbReference type="Gene3D" id="3.90.180.10">
    <property type="entry name" value="Medium-chain alcohol dehydrogenases, catalytic domain"/>
    <property type="match status" value="1"/>
</dbReference>
<reference evidence="13 14" key="1">
    <citation type="journal article" date="2010" name="Nature">
        <title>Comparative genomics reveals mobile pathogenicity chromosomes in Fusarium.</title>
        <authorList>
            <person name="Ma L.J."/>
            <person name="van der Does H.C."/>
            <person name="Borkovich K.A."/>
            <person name="Coleman J.J."/>
            <person name="Daboussi M.J."/>
            <person name="Di Pietro A."/>
            <person name="Dufresne M."/>
            <person name="Freitag M."/>
            <person name="Grabherr M."/>
            <person name="Henrissat B."/>
            <person name="Houterman P.M."/>
            <person name="Kang S."/>
            <person name="Shim W.B."/>
            <person name="Woloshuk C."/>
            <person name="Xie X."/>
            <person name="Xu J.R."/>
            <person name="Antoniw J."/>
            <person name="Baker S.E."/>
            <person name="Bluhm B.H."/>
            <person name="Breakspear A."/>
            <person name="Brown D.W."/>
            <person name="Butchko R.A."/>
            <person name="Chapman S."/>
            <person name="Coulson R."/>
            <person name="Coutinho P.M."/>
            <person name="Danchin E.G."/>
            <person name="Diener A."/>
            <person name="Gale L.R."/>
            <person name="Gardiner D.M."/>
            <person name="Goff S."/>
            <person name="Hammond-Kosack K.E."/>
            <person name="Hilburn K."/>
            <person name="Hua-Van A."/>
            <person name="Jonkers W."/>
            <person name="Kazan K."/>
            <person name="Kodira C.D."/>
            <person name="Koehrsen M."/>
            <person name="Kumar L."/>
            <person name="Lee Y.H."/>
            <person name="Li L."/>
            <person name="Manners J.M."/>
            <person name="Miranda-Saavedra D."/>
            <person name="Mukherjee M."/>
            <person name="Park G."/>
            <person name="Park J."/>
            <person name="Park S.Y."/>
            <person name="Proctor R.H."/>
            <person name="Regev A."/>
            <person name="Ruiz-Roldan M.C."/>
            <person name="Sain D."/>
            <person name="Sakthikumar S."/>
            <person name="Sykes S."/>
            <person name="Schwartz D.C."/>
            <person name="Turgeon B.G."/>
            <person name="Wapinski I."/>
            <person name="Yoder O."/>
            <person name="Young S."/>
            <person name="Zeng Q."/>
            <person name="Zhou S."/>
            <person name="Galagan J."/>
            <person name="Cuomo C.A."/>
            <person name="Kistler H.C."/>
            <person name="Rep M."/>
        </authorList>
    </citation>
    <scope>NUCLEOTIDE SEQUENCE [LARGE SCALE GENOMIC DNA]</scope>
    <source>
        <strain evidence="14">M3125 / FGSC 7600</strain>
    </source>
</reference>
<dbReference type="Gene3D" id="3.40.50.1820">
    <property type="entry name" value="alpha/beta hydrolase"/>
    <property type="match status" value="1"/>
</dbReference>
<feature type="active site" description="Proton acceptor; for dehydratase activity" evidence="9">
    <location>
        <position position="1146"/>
    </location>
</feature>
<dbReference type="InterPro" id="IPR057326">
    <property type="entry name" value="KR_dom"/>
</dbReference>
<dbReference type="PROSITE" id="PS50075">
    <property type="entry name" value="CARRIER"/>
    <property type="match status" value="1"/>
</dbReference>
<dbReference type="InterPro" id="IPR049552">
    <property type="entry name" value="PKS_DH_N"/>
</dbReference>
<dbReference type="Pfam" id="PF08240">
    <property type="entry name" value="ADH_N"/>
    <property type="match status" value="1"/>
</dbReference>
<evidence type="ECO:0000256" key="1">
    <source>
        <dbReference type="ARBA" id="ARBA00005179"/>
    </source>
</evidence>
<keyword evidence="7" id="KW-0511">Multifunctional enzyme</keyword>
<dbReference type="PANTHER" id="PTHR43775">
    <property type="entry name" value="FATTY ACID SYNTHASE"/>
    <property type="match status" value="1"/>
</dbReference>
<dbReference type="InterPro" id="IPR011032">
    <property type="entry name" value="GroES-like_sf"/>
</dbReference>
<dbReference type="Pfam" id="PF13602">
    <property type="entry name" value="ADH_zinc_N_2"/>
    <property type="match status" value="1"/>
</dbReference>
<dbReference type="Pfam" id="PF00109">
    <property type="entry name" value="ketoacyl-synt"/>
    <property type="match status" value="1"/>
</dbReference>
<evidence type="ECO:0000256" key="4">
    <source>
        <dbReference type="ARBA" id="ARBA00022679"/>
    </source>
</evidence>
<dbReference type="Pfam" id="PF00698">
    <property type="entry name" value="Acyl_transf_1"/>
    <property type="match status" value="1"/>
</dbReference>
<dbReference type="KEGG" id="fvr:FVEG_16698"/>
<comment type="pathway">
    <text evidence="1">Secondary metabolite biosynthesis.</text>
</comment>